<comment type="caution">
    <text evidence="12">The sequence shown here is derived from an EMBL/GenBank/DDBJ whole genome shotgun (WGS) entry which is preliminary data.</text>
</comment>
<gene>
    <name evidence="12" type="ORF">WR25_16795</name>
</gene>
<dbReference type="GO" id="GO:0005789">
    <property type="term" value="C:endoplasmic reticulum membrane"/>
    <property type="evidence" value="ECO:0007669"/>
    <property type="project" value="UniProtKB-SubCell"/>
</dbReference>
<evidence type="ECO:0000256" key="5">
    <source>
        <dbReference type="ARBA" id="ARBA00022824"/>
    </source>
</evidence>
<comment type="similarity">
    <text evidence="2 11">Belongs to the ERD2 family.</text>
</comment>
<keyword evidence="4 11" id="KW-0812">Transmembrane</keyword>
<organism evidence="12 13">
    <name type="scientific">Diploscapter pachys</name>
    <dbReference type="NCBI Taxonomy" id="2018661"/>
    <lineage>
        <taxon>Eukaryota</taxon>
        <taxon>Metazoa</taxon>
        <taxon>Ecdysozoa</taxon>
        <taxon>Nematoda</taxon>
        <taxon>Chromadorea</taxon>
        <taxon>Rhabditida</taxon>
        <taxon>Rhabditina</taxon>
        <taxon>Rhabditomorpha</taxon>
        <taxon>Rhabditoidea</taxon>
        <taxon>Rhabditidae</taxon>
        <taxon>Diploscapter</taxon>
    </lineage>
</organism>
<dbReference type="GO" id="GO:0006621">
    <property type="term" value="P:protein retention in ER lumen"/>
    <property type="evidence" value="ECO:0007669"/>
    <property type="project" value="InterPro"/>
</dbReference>
<evidence type="ECO:0000256" key="10">
    <source>
        <dbReference type="ARBA" id="ARBA00023170"/>
    </source>
</evidence>
<proteinExistence type="inferred from homology"/>
<keyword evidence="6" id="KW-0931">ER-Golgi transport</keyword>
<dbReference type="GO" id="GO:0046923">
    <property type="term" value="F:ER retention sequence binding"/>
    <property type="evidence" value="ECO:0007669"/>
    <property type="project" value="InterPro"/>
</dbReference>
<dbReference type="STRING" id="2018661.A0A2A2L261"/>
<evidence type="ECO:0000313" key="13">
    <source>
        <dbReference type="Proteomes" id="UP000218231"/>
    </source>
</evidence>
<keyword evidence="7 11" id="KW-0653">Protein transport</keyword>
<keyword evidence="13" id="KW-1185">Reference proteome</keyword>
<dbReference type="PRINTS" id="PR00660">
    <property type="entry name" value="ERLUMENR"/>
</dbReference>
<dbReference type="PROSITE" id="PS00951">
    <property type="entry name" value="ER_LUMEN_RECEPTOR_1"/>
    <property type="match status" value="1"/>
</dbReference>
<keyword evidence="8 11" id="KW-1133">Transmembrane helix</keyword>
<keyword evidence="5 11" id="KW-0256">Endoplasmic reticulum</keyword>
<dbReference type="EMBL" id="LIAE01007294">
    <property type="protein sequence ID" value="PAV80264.1"/>
    <property type="molecule type" value="Genomic_DNA"/>
</dbReference>
<dbReference type="InterPro" id="IPR000133">
    <property type="entry name" value="ER_ret_rcpt"/>
</dbReference>
<evidence type="ECO:0000256" key="1">
    <source>
        <dbReference type="ARBA" id="ARBA00004477"/>
    </source>
</evidence>
<feature type="transmembrane region" description="Helical" evidence="11">
    <location>
        <begin position="180"/>
        <end position="199"/>
    </location>
</feature>
<protein>
    <recommendedName>
        <fullName evidence="11">ER lumen protein-retaining receptor</fullName>
    </recommendedName>
</protein>
<comment type="subcellular location">
    <subcellularLocation>
        <location evidence="1 11">Endoplasmic reticulum membrane</location>
        <topology evidence="1 11">Multi-pass membrane protein</topology>
    </subcellularLocation>
</comment>
<evidence type="ECO:0000256" key="9">
    <source>
        <dbReference type="ARBA" id="ARBA00023136"/>
    </source>
</evidence>
<dbReference type="AlphaFoldDB" id="A0A2A2L261"/>
<feature type="transmembrane region" description="Helical" evidence="11">
    <location>
        <begin position="150"/>
        <end position="168"/>
    </location>
</feature>
<dbReference type="PANTHER" id="PTHR10585">
    <property type="entry name" value="ER LUMEN PROTEIN RETAINING RECEPTOR"/>
    <property type="match status" value="1"/>
</dbReference>
<comment type="caution">
    <text evidence="11">Lacks conserved residue(s) required for the propagation of feature annotation.</text>
</comment>
<evidence type="ECO:0000313" key="12">
    <source>
        <dbReference type="EMBL" id="PAV80264.1"/>
    </source>
</evidence>
<dbReference type="Proteomes" id="UP000218231">
    <property type="component" value="Unassembled WGS sequence"/>
</dbReference>
<dbReference type="GO" id="GO:0016192">
    <property type="term" value="P:vesicle-mediated transport"/>
    <property type="evidence" value="ECO:0007669"/>
    <property type="project" value="UniProtKB-KW"/>
</dbReference>
<evidence type="ECO:0000256" key="6">
    <source>
        <dbReference type="ARBA" id="ARBA00022892"/>
    </source>
</evidence>
<keyword evidence="3 11" id="KW-0813">Transport</keyword>
<dbReference type="OrthoDB" id="7694678at2759"/>
<dbReference type="GO" id="GO:0015031">
    <property type="term" value="P:protein transport"/>
    <property type="evidence" value="ECO:0007669"/>
    <property type="project" value="UniProtKB-KW"/>
</dbReference>
<name>A0A2A2L261_9BILA</name>
<sequence length="225" mass="26209">MNVFRLTGDMSHLLAVILLLVKIHNTRSCSGLSLRSQILFALVFTFRYLDLFLEFYSIYNTTMKIIYLVTSYTTLYFMVVKFKSSYEKEAHWCRMEYLAIPSLILTALVTREYALLEMAWTFSIILESVAIMPQLVLLSSSGTAEVITAHYLFLLGVYRTLYIANWVYRYHVEGFFDPTSCVFGVIQSVLYADFFYLYFTRIVRNRKFQLPFHEGAQAGQAKNII</sequence>
<feature type="transmembrane region" description="Helical" evidence="11">
    <location>
        <begin position="65"/>
        <end position="83"/>
    </location>
</feature>
<evidence type="ECO:0000256" key="3">
    <source>
        <dbReference type="ARBA" id="ARBA00022448"/>
    </source>
</evidence>
<evidence type="ECO:0000256" key="7">
    <source>
        <dbReference type="ARBA" id="ARBA00022927"/>
    </source>
</evidence>
<reference evidence="12 13" key="1">
    <citation type="journal article" date="2017" name="Curr. Biol.">
        <title>Genome architecture and evolution of a unichromosomal asexual nematode.</title>
        <authorList>
            <person name="Fradin H."/>
            <person name="Zegar C."/>
            <person name="Gutwein M."/>
            <person name="Lucas J."/>
            <person name="Kovtun M."/>
            <person name="Corcoran D."/>
            <person name="Baugh L.R."/>
            <person name="Kiontke K."/>
            <person name="Gunsalus K."/>
            <person name="Fitch D.H."/>
            <person name="Piano F."/>
        </authorList>
    </citation>
    <scope>NUCLEOTIDE SEQUENCE [LARGE SCALE GENOMIC DNA]</scope>
    <source>
        <strain evidence="12">PF1309</strain>
    </source>
</reference>
<evidence type="ECO:0000256" key="4">
    <source>
        <dbReference type="ARBA" id="ARBA00022692"/>
    </source>
</evidence>
<keyword evidence="10 11" id="KW-0675">Receptor</keyword>
<feature type="transmembrane region" description="Helical" evidence="11">
    <location>
        <begin position="120"/>
        <end position="138"/>
    </location>
</feature>
<evidence type="ECO:0000256" key="8">
    <source>
        <dbReference type="ARBA" id="ARBA00022989"/>
    </source>
</evidence>
<accession>A0A2A2L261</accession>
<dbReference type="Pfam" id="PF00810">
    <property type="entry name" value="ER_lumen_recept"/>
    <property type="match status" value="1"/>
</dbReference>
<dbReference type="PROSITE" id="PS00952">
    <property type="entry name" value="ER_LUMEN_RECEPTOR_2"/>
    <property type="match status" value="1"/>
</dbReference>
<evidence type="ECO:0000256" key="2">
    <source>
        <dbReference type="ARBA" id="ARBA00010120"/>
    </source>
</evidence>
<evidence type="ECO:0000256" key="11">
    <source>
        <dbReference type="RuleBase" id="RU000634"/>
    </source>
</evidence>
<keyword evidence="9 11" id="KW-0472">Membrane</keyword>